<evidence type="ECO:0000313" key="3">
    <source>
        <dbReference type="Proteomes" id="UP000243975"/>
    </source>
</evidence>
<name>A0A103XWA8_CYNCS</name>
<sequence>MTGGNLRLQSDARFLNGKMHIKYIRKRQLNATDLNLISFTSEIIAGTRGGLRFLRPPSTEIYSLPSDELAQRVVVGQEPSGQLDPQTVFVDHLGPESVAFSDPLVRMSSDCLNSRYLRRNSPAQTTVLFPVTAVQFLGYLRRRLSDHETLSGHETVLLSVTAEILGYFGHNQSGLDQTLPIPATAVLILGYLRCKLSGHQMVLLLVTAVLLVYLGRKTVVTVVLLLRLPSELPPAPPDAVVVDQILHICIHLPSKSPINKSYRERKSNEIMKKKKR</sequence>
<dbReference type="Gramene" id="KVH98075">
    <property type="protein sequence ID" value="KVH98075"/>
    <property type="gene ID" value="Ccrd_023700"/>
</dbReference>
<feature type="transmembrane region" description="Helical" evidence="1">
    <location>
        <begin position="202"/>
        <end position="226"/>
    </location>
</feature>
<protein>
    <submittedName>
        <fullName evidence="2">Uncharacterized protein</fullName>
    </submittedName>
</protein>
<comment type="caution">
    <text evidence="2">The sequence shown here is derived from an EMBL/GenBank/DDBJ whole genome shotgun (WGS) entry which is preliminary data.</text>
</comment>
<evidence type="ECO:0000313" key="2">
    <source>
        <dbReference type="EMBL" id="KVH98075.1"/>
    </source>
</evidence>
<dbReference type="EMBL" id="LEKV01003810">
    <property type="protein sequence ID" value="KVH98075.1"/>
    <property type="molecule type" value="Genomic_DNA"/>
</dbReference>
<dbReference type="AlphaFoldDB" id="A0A103XWA8"/>
<keyword evidence="3" id="KW-1185">Reference proteome</keyword>
<accession>A0A103XWA8</accession>
<keyword evidence="1" id="KW-1133">Transmembrane helix</keyword>
<gene>
    <name evidence="2" type="ORF">Ccrd_023700</name>
</gene>
<proteinExistence type="predicted"/>
<keyword evidence="1" id="KW-0472">Membrane</keyword>
<evidence type="ECO:0000256" key="1">
    <source>
        <dbReference type="SAM" id="Phobius"/>
    </source>
</evidence>
<dbReference type="Proteomes" id="UP000243975">
    <property type="component" value="Unassembled WGS sequence"/>
</dbReference>
<reference evidence="2 3" key="1">
    <citation type="journal article" date="2016" name="Sci. Rep.">
        <title>The genome sequence of the outbreeding globe artichoke constructed de novo incorporating a phase-aware low-pass sequencing strategy of F1 progeny.</title>
        <authorList>
            <person name="Scaglione D."/>
            <person name="Reyes-Chin-Wo S."/>
            <person name="Acquadro A."/>
            <person name="Froenicke L."/>
            <person name="Portis E."/>
            <person name="Beitel C."/>
            <person name="Tirone M."/>
            <person name="Mauro R."/>
            <person name="Lo Monaco A."/>
            <person name="Mauromicale G."/>
            <person name="Faccioli P."/>
            <person name="Cattivelli L."/>
            <person name="Rieseberg L."/>
            <person name="Michelmore R."/>
            <person name="Lanteri S."/>
        </authorList>
    </citation>
    <scope>NUCLEOTIDE SEQUENCE [LARGE SCALE GENOMIC DNA]</scope>
    <source>
        <strain evidence="2">2C</strain>
    </source>
</reference>
<organism evidence="2 3">
    <name type="scientific">Cynara cardunculus var. scolymus</name>
    <name type="common">Globe artichoke</name>
    <name type="synonym">Cynara scolymus</name>
    <dbReference type="NCBI Taxonomy" id="59895"/>
    <lineage>
        <taxon>Eukaryota</taxon>
        <taxon>Viridiplantae</taxon>
        <taxon>Streptophyta</taxon>
        <taxon>Embryophyta</taxon>
        <taxon>Tracheophyta</taxon>
        <taxon>Spermatophyta</taxon>
        <taxon>Magnoliopsida</taxon>
        <taxon>eudicotyledons</taxon>
        <taxon>Gunneridae</taxon>
        <taxon>Pentapetalae</taxon>
        <taxon>asterids</taxon>
        <taxon>campanulids</taxon>
        <taxon>Asterales</taxon>
        <taxon>Asteraceae</taxon>
        <taxon>Carduoideae</taxon>
        <taxon>Cardueae</taxon>
        <taxon>Carduinae</taxon>
        <taxon>Cynara</taxon>
    </lineage>
</organism>
<keyword evidence="1" id="KW-0812">Transmembrane</keyword>